<dbReference type="Proteomes" id="UP000305921">
    <property type="component" value="Unassembled WGS sequence"/>
</dbReference>
<keyword evidence="3" id="KW-1185">Reference proteome</keyword>
<dbReference type="RefSeq" id="WP_138056462.1">
    <property type="nucleotide sequence ID" value="NZ_VAWE01000001.1"/>
</dbReference>
<dbReference type="InterPro" id="IPR001086">
    <property type="entry name" value="Preph_deHydtase"/>
</dbReference>
<organism evidence="2 3">
    <name type="scientific">Streptomyces marianii</name>
    <dbReference type="NCBI Taxonomy" id="1817406"/>
    <lineage>
        <taxon>Bacteria</taxon>
        <taxon>Bacillati</taxon>
        <taxon>Actinomycetota</taxon>
        <taxon>Actinomycetes</taxon>
        <taxon>Kitasatosporales</taxon>
        <taxon>Streptomycetaceae</taxon>
        <taxon>Streptomyces</taxon>
    </lineage>
</organism>
<dbReference type="UniPathway" id="UPA00121">
    <property type="reaction ID" value="UER00345"/>
</dbReference>
<reference evidence="2 3" key="1">
    <citation type="submission" date="2019-05" db="EMBL/GenBank/DDBJ databases">
        <title>Streptomyces marianii sp. nov., a novel marine actinomycete from southern coast of India.</title>
        <authorList>
            <person name="Iniyan A.M."/>
            <person name="Wink J."/>
            <person name="Ramprasad E."/>
            <person name="Ramana C.V."/>
            <person name="Bunk B."/>
            <person name="Sproer C."/>
            <person name="Joseph F.-J.R.S."/>
            <person name="Vincent S.G.P."/>
        </authorList>
    </citation>
    <scope>NUCLEOTIDE SEQUENCE [LARGE SCALE GENOMIC DNA]</scope>
    <source>
        <strain evidence="2 3">ICN19</strain>
    </source>
</reference>
<dbReference type="OrthoDB" id="490158at2"/>
<dbReference type="EMBL" id="VAWE01000001">
    <property type="protein sequence ID" value="TLQ47177.1"/>
    <property type="molecule type" value="Genomic_DNA"/>
</dbReference>
<gene>
    <name evidence="2" type="ORF">FEF34_33200</name>
</gene>
<dbReference type="AlphaFoldDB" id="A0A5R9EDD0"/>
<evidence type="ECO:0000313" key="2">
    <source>
        <dbReference type="EMBL" id="TLQ47177.1"/>
    </source>
</evidence>
<dbReference type="PROSITE" id="PS51171">
    <property type="entry name" value="PREPHENATE_DEHYDR_3"/>
    <property type="match status" value="1"/>
</dbReference>
<comment type="caution">
    <text evidence="2">The sequence shown here is derived from an EMBL/GenBank/DDBJ whole genome shotgun (WGS) entry which is preliminary data.</text>
</comment>
<dbReference type="GO" id="GO:0009094">
    <property type="term" value="P:L-phenylalanine biosynthetic process"/>
    <property type="evidence" value="ECO:0007669"/>
    <property type="project" value="UniProtKB-UniPathway"/>
</dbReference>
<evidence type="ECO:0000313" key="3">
    <source>
        <dbReference type="Proteomes" id="UP000305921"/>
    </source>
</evidence>
<protein>
    <recommendedName>
        <fullName evidence="1">Prephenate dehydratase domain-containing protein</fullName>
    </recommendedName>
</protein>
<name>A0A5R9EDD0_9ACTN</name>
<sequence length="199" mass="21190">MTLLSFTALLRDSDLVSAVGTLGPQGTSSEAAARHFIRLSGSDRSQPPIHLFDTYEEAGAALRDGQVTHVIVANAYSAVNQFYMDPGLALTHVFVMDTPLYGIAVPPNAAVPDSPTIATHPAPEPIISQLLPRRHTTYKVIHSTSTSAAAQAVTDGTADLALTTVPSAELHGLEFISDTRPILMVWSVFVRAETEARTA</sequence>
<accession>A0A5R9EDD0</accession>
<feature type="domain" description="Prephenate dehydratase" evidence="1">
    <location>
        <begin position="18"/>
        <end position="195"/>
    </location>
</feature>
<evidence type="ECO:0000259" key="1">
    <source>
        <dbReference type="PROSITE" id="PS51171"/>
    </source>
</evidence>
<proteinExistence type="predicted"/>
<dbReference type="SUPFAM" id="SSF53850">
    <property type="entry name" value="Periplasmic binding protein-like II"/>
    <property type="match status" value="1"/>
</dbReference>
<dbReference type="GO" id="GO:0004664">
    <property type="term" value="F:prephenate dehydratase activity"/>
    <property type="evidence" value="ECO:0007669"/>
    <property type="project" value="InterPro"/>
</dbReference>